<organism evidence="2 3">
    <name type="scientific">Candidatus Woesebacteria bacterium RIFCSPHIGHO2_01_FULL_39_28</name>
    <dbReference type="NCBI Taxonomy" id="1802496"/>
    <lineage>
        <taxon>Bacteria</taxon>
        <taxon>Candidatus Woeseibacteriota</taxon>
    </lineage>
</organism>
<dbReference type="Pfam" id="PF00535">
    <property type="entry name" value="Glycos_transf_2"/>
    <property type="match status" value="1"/>
</dbReference>
<feature type="domain" description="Glycosyltransferase 2-like" evidence="1">
    <location>
        <begin position="9"/>
        <end position="172"/>
    </location>
</feature>
<dbReference type="InterPro" id="IPR050256">
    <property type="entry name" value="Glycosyltransferase_2"/>
</dbReference>
<protein>
    <recommendedName>
        <fullName evidence="1">Glycosyltransferase 2-like domain-containing protein</fullName>
    </recommendedName>
</protein>
<dbReference type="PANTHER" id="PTHR48090">
    <property type="entry name" value="UNDECAPRENYL-PHOSPHATE 4-DEOXY-4-FORMAMIDO-L-ARABINOSE TRANSFERASE-RELATED"/>
    <property type="match status" value="1"/>
</dbReference>
<dbReference type="Proteomes" id="UP000178851">
    <property type="component" value="Unassembled WGS sequence"/>
</dbReference>
<dbReference type="AlphaFoldDB" id="A0A1F7YM82"/>
<accession>A0A1F7YM82</accession>
<comment type="caution">
    <text evidence="2">The sequence shown here is derived from an EMBL/GenBank/DDBJ whole genome shotgun (WGS) entry which is preliminary data.</text>
</comment>
<evidence type="ECO:0000313" key="2">
    <source>
        <dbReference type="EMBL" id="OGM27999.1"/>
    </source>
</evidence>
<dbReference type="CDD" id="cd04179">
    <property type="entry name" value="DPM_DPG-synthase_like"/>
    <property type="match status" value="1"/>
</dbReference>
<dbReference type="SUPFAM" id="SSF53448">
    <property type="entry name" value="Nucleotide-diphospho-sugar transferases"/>
    <property type="match status" value="1"/>
</dbReference>
<dbReference type="PANTHER" id="PTHR48090:SF7">
    <property type="entry name" value="RFBJ PROTEIN"/>
    <property type="match status" value="1"/>
</dbReference>
<proteinExistence type="predicted"/>
<sequence length="248" mass="27861">MNTKQKALVIIPVFNEEKRLAKVINKIPRQVLSVKVDILVANDGSTDNSKKIAINKKCLLVNHPKHLGYGYSVKDGFNYALKHSYDYVIKLDGDGQHDSFYVGTILKILLRGEVNYVISSRYLRTIDRVDSPPIIRRLVNTMCTGAINSITNLGLSDVFCGIFGLTKDLVSKLDLKTDSYGLELEMILQSYFHKARFLEIPHPLIYTKESSKFLKTYGKSDRGSLGIRLGVYAGIILDTLERLGIGDF</sequence>
<dbReference type="EMBL" id="MGGI01000001">
    <property type="protein sequence ID" value="OGM27999.1"/>
    <property type="molecule type" value="Genomic_DNA"/>
</dbReference>
<gene>
    <name evidence="2" type="ORF">A2627_00450</name>
</gene>
<evidence type="ECO:0000259" key="1">
    <source>
        <dbReference type="Pfam" id="PF00535"/>
    </source>
</evidence>
<dbReference type="InterPro" id="IPR029044">
    <property type="entry name" value="Nucleotide-diphossugar_trans"/>
</dbReference>
<reference evidence="2 3" key="1">
    <citation type="journal article" date="2016" name="Nat. Commun.">
        <title>Thousands of microbial genomes shed light on interconnected biogeochemical processes in an aquifer system.</title>
        <authorList>
            <person name="Anantharaman K."/>
            <person name="Brown C.T."/>
            <person name="Hug L.A."/>
            <person name="Sharon I."/>
            <person name="Castelle C.J."/>
            <person name="Probst A.J."/>
            <person name="Thomas B.C."/>
            <person name="Singh A."/>
            <person name="Wilkins M.J."/>
            <person name="Karaoz U."/>
            <person name="Brodie E.L."/>
            <person name="Williams K.H."/>
            <person name="Hubbard S.S."/>
            <person name="Banfield J.F."/>
        </authorList>
    </citation>
    <scope>NUCLEOTIDE SEQUENCE [LARGE SCALE GENOMIC DNA]</scope>
</reference>
<evidence type="ECO:0000313" key="3">
    <source>
        <dbReference type="Proteomes" id="UP000178851"/>
    </source>
</evidence>
<dbReference type="Gene3D" id="3.90.550.10">
    <property type="entry name" value="Spore Coat Polysaccharide Biosynthesis Protein SpsA, Chain A"/>
    <property type="match status" value="1"/>
</dbReference>
<dbReference type="InterPro" id="IPR001173">
    <property type="entry name" value="Glyco_trans_2-like"/>
</dbReference>
<name>A0A1F7YM82_9BACT</name>